<feature type="compositionally biased region" description="Basic and acidic residues" evidence="3">
    <location>
        <begin position="228"/>
        <end position="273"/>
    </location>
</feature>
<evidence type="ECO:0000256" key="3">
    <source>
        <dbReference type="SAM" id="MobiDB-lite"/>
    </source>
</evidence>
<feature type="domain" description="Phospholipid/glycerol acyltransferase" evidence="4">
    <location>
        <begin position="34"/>
        <end position="155"/>
    </location>
</feature>
<dbReference type="PANTHER" id="PTHR10434:SF11">
    <property type="entry name" value="1-ACYL-SN-GLYCEROL-3-PHOSPHATE ACYLTRANSFERASE"/>
    <property type="match status" value="1"/>
</dbReference>
<proteinExistence type="predicted"/>
<evidence type="ECO:0000313" key="6">
    <source>
        <dbReference type="Proteomes" id="UP001500037"/>
    </source>
</evidence>
<sequence>MFYRLMKIIVAPLLRIFFRPWMEGAENIPDEGAAIIASNHLSFSDSFFLPALMKRRVTFIAKAEYFNTPGLKGRLTAAFFKGVGQLPVDRSGVRGAGEAAIRSAVAVIDRGELFGVYPEGTRSPDGKLYRGKVGGLARVALATGVPVIPVAMIDTEKVQPPGQVVPNFGIRPGIRIGRPLDFSRYQGMENDRFILRSVTDEVMYEIMRLSGQEYVDVYATAAKRQIAEDKKRADADRRAEQRAERAAERAAEAAEKAAEKAVEAAKNAEEKAAEAAQAAAEKERLGHEKAASELPGAPKKSEQGDS</sequence>
<accession>A0ABP4H6I5</accession>
<protein>
    <recommendedName>
        <fullName evidence="4">Phospholipid/glycerol acyltransferase domain-containing protein</fullName>
    </recommendedName>
</protein>
<dbReference type="CDD" id="cd07989">
    <property type="entry name" value="LPLAT_AGPAT-like"/>
    <property type="match status" value="1"/>
</dbReference>
<evidence type="ECO:0000259" key="4">
    <source>
        <dbReference type="SMART" id="SM00563"/>
    </source>
</evidence>
<comment type="caution">
    <text evidence="5">The sequence shown here is derived from an EMBL/GenBank/DDBJ whole genome shotgun (WGS) entry which is preliminary data.</text>
</comment>
<keyword evidence="2" id="KW-0012">Acyltransferase</keyword>
<dbReference type="EMBL" id="BAAALF010000096">
    <property type="protein sequence ID" value="GAA1251633.1"/>
    <property type="molecule type" value="Genomic_DNA"/>
</dbReference>
<name>A0ABP4H6I5_9ACTN</name>
<keyword evidence="1" id="KW-0808">Transferase</keyword>
<dbReference type="SUPFAM" id="SSF69593">
    <property type="entry name" value="Glycerol-3-phosphate (1)-acyltransferase"/>
    <property type="match status" value="1"/>
</dbReference>
<gene>
    <name evidence="5" type="ORF">GCM10009665_47900</name>
</gene>
<dbReference type="SMART" id="SM00563">
    <property type="entry name" value="PlsC"/>
    <property type="match status" value="1"/>
</dbReference>
<organism evidence="5 6">
    <name type="scientific">Kitasatospora nipponensis</name>
    <dbReference type="NCBI Taxonomy" id="258049"/>
    <lineage>
        <taxon>Bacteria</taxon>
        <taxon>Bacillati</taxon>
        <taxon>Actinomycetota</taxon>
        <taxon>Actinomycetes</taxon>
        <taxon>Kitasatosporales</taxon>
        <taxon>Streptomycetaceae</taxon>
        <taxon>Kitasatospora</taxon>
    </lineage>
</organism>
<evidence type="ECO:0000313" key="5">
    <source>
        <dbReference type="EMBL" id="GAA1251633.1"/>
    </source>
</evidence>
<feature type="region of interest" description="Disordered" evidence="3">
    <location>
        <begin position="228"/>
        <end position="306"/>
    </location>
</feature>
<dbReference type="PANTHER" id="PTHR10434">
    <property type="entry name" value="1-ACYL-SN-GLYCEROL-3-PHOSPHATE ACYLTRANSFERASE"/>
    <property type="match status" value="1"/>
</dbReference>
<dbReference type="Proteomes" id="UP001500037">
    <property type="component" value="Unassembled WGS sequence"/>
</dbReference>
<feature type="compositionally biased region" description="Basic and acidic residues" evidence="3">
    <location>
        <begin position="280"/>
        <end position="291"/>
    </location>
</feature>
<keyword evidence="6" id="KW-1185">Reference proteome</keyword>
<dbReference type="Pfam" id="PF01553">
    <property type="entry name" value="Acyltransferase"/>
    <property type="match status" value="1"/>
</dbReference>
<reference evidence="6" key="1">
    <citation type="journal article" date="2019" name="Int. J. Syst. Evol. Microbiol.">
        <title>The Global Catalogue of Microorganisms (GCM) 10K type strain sequencing project: providing services to taxonomists for standard genome sequencing and annotation.</title>
        <authorList>
            <consortium name="The Broad Institute Genomics Platform"/>
            <consortium name="The Broad Institute Genome Sequencing Center for Infectious Disease"/>
            <person name="Wu L."/>
            <person name="Ma J."/>
        </authorList>
    </citation>
    <scope>NUCLEOTIDE SEQUENCE [LARGE SCALE GENOMIC DNA]</scope>
    <source>
        <strain evidence="6">JCM 13004</strain>
    </source>
</reference>
<evidence type="ECO:0000256" key="1">
    <source>
        <dbReference type="ARBA" id="ARBA00022679"/>
    </source>
</evidence>
<dbReference type="InterPro" id="IPR002123">
    <property type="entry name" value="Plipid/glycerol_acylTrfase"/>
</dbReference>
<evidence type="ECO:0000256" key="2">
    <source>
        <dbReference type="ARBA" id="ARBA00023315"/>
    </source>
</evidence>